<dbReference type="AlphaFoldDB" id="A0A4V2NHX2"/>
<gene>
    <name evidence="1" type="ORF">C4B24_04615</name>
</gene>
<protein>
    <recommendedName>
        <fullName evidence="3">Bacteriophage abortive infection AbiH</fullName>
    </recommendedName>
</protein>
<accession>A0A4V2NHX2</accession>
<evidence type="ECO:0008006" key="3">
    <source>
        <dbReference type="Google" id="ProtNLM"/>
    </source>
</evidence>
<dbReference type="OrthoDB" id="5903604at2"/>
<dbReference type="Proteomes" id="UP000294192">
    <property type="component" value="Unassembled WGS sequence"/>
</dbReference>
<evidence type="ECO:0000313" key="1">
    <source>
        <dbReference type="EMBL" id="TCG10448.1"/>
    </source>
</evidence>
<dbReference type="Pfam" id="PF14253">
    <property type="entry name" value="AbiH"/>
    <property type="match status" value="1"/>
</dbReference>
<dbReference type="EMBL" id="PSZO01000045">
    <property type="protein sequence ID" value="TCG10448.1"/>
    <property type="molecule type" value="Genomic_DNA"/>
</dbReference>
<name>A0A4V2NHX2_9MOLU</name>
<keyword evidence="2" id="KW-1185">Reference proteome</keyword>
<evidence type="ECO:0000313" key="2">
    <source>
        <dbReference type="Proteomes" id="UP000294192"/>
    </source>
</evidence>
<dbReference type="InterPro" id="IPR025935">
    <property type="entry name" value="AbiH"/>
</dbReference>
<proteinExistence type="predicted"/>
<comment type="caution">
    <text evidence="1">The sequence shown here is derived from an EMBL/GenBank/DDBJ whole genome shotgun (WGS) entry which is preliminary data.</text>
</comment>
<organism evidence="1 2">
    <name type="scientific">Mycoplasma marinum</name>
    <dbReference type="NCBI Taxonomy" id="1937190"/>
    <lineage>
        <taxon>Bacteria</taxon>
        <taxon>Bacillati</taxon>
        <taxon>Mycoplasmatota</taxon>
        <taxon>Mollicutes</taxon>
        <taxon>Mycoplasmataceae</taxon>
        <taxon>Mycoplasma</taxon>
    </lineage>
</organism>
<reference evidence="1 2" key="1">
    <citation type="submission" date="2018-02" db="EMBL/GenBank/DDBJ databases">
        <title>Mycoplasma marinum and Mycoplasma todarodis sp. nov., moderately halophilic and psychrotolerant mycoplasmas isolated from cephalopods.</title>
        <authorList>
            <person name="Viver T."/>
        </authorList>
    </citation>
    <scope>NUCLEOTIDE SEQUENCE [LARGE SCALE GENOMIC DNA]</scope>
    <source>
        <strain evidence="1 2">PE</strain>
    </source>
</reference>
<sequence length="267" mass="32106">MFMELYIIGNGYDLSWGLKTRYQDFANFVKAKYPHEYKEITKLFSLEYNWSDFEDRIGESFEQLEKVNSLKIKEFQTNNKVFETPPITSKIISDLLKEWIAKIMIDSKPQPIVTKEAVINFNYTEYLKGYFWNNVLNIHEKYNEVGVLQIGHSQSRVIEDKFLKFKKEDFNNPFPDPKVQMNQLSKFPNIALQKLKEFIYGLKINKLIFYGFSFGKQDQDYFDIFDKDIKVIFYHYEPLEECREMIKRVKNKFNNVTFIQKKDRLEL</sequence>